<evidence type="ECO:0000259" key="5">
    <source>
        <dbReference type="PROSITE" id="PS50089"/>
    </source>
</evidence>
<proteinExistence type="predicted"/>
<dbReference type="Gene3D" id="3.30.40.10">
    <property type="entry name" value="Zinc/RING finger domain, C3HC4 (zinc finger)"/>
    <property type="match status" value="2"/>
</dbReference>
<dbReference type="PANTHER" id="PTHR45931:SF3">
    <property type="entry name" value="RING ZINC FINGER-CONTAINING PROTEIN"/>
    <property type="match status" value="1"/>
</dbReference>
<dbReference type="SUPFAM" id="SSF57850">
    <property type="entry name" value="RING/U-box"/>
    <property type="match status" value="2"/>
</dbReference>
<dbReference type="EMBL" id="JASJQH010000609">
    <property type="protein sequence ID" value="KAK9763556.1"/>
    <property type="molecule type" value="Genomic_DNA"/>
</dbReference>
<dbReference type="EC" id="2.3.2.27" evidence="6"/>
<evidence type="ECO:0000256" key="4">
    <source>
        <dbReference type="PROSITE-ProRule" id="PRU00175"/>
    </source>
</evidence>
<dbReference type="InterPro" id="IPR013083">
    <property type="entry name" value="Znf_RING/FYVE/PHD"/>
</dbReference>
<keyword evidence="6" id="KW-0808">Transferase</keyword>
<feature type="domain" description="RING-type" evidence="5">
    <location>
        <begin position="116"/>
        <end position="158"/>
    </location>
</feature>
<evidence type="ECO:0000256" key="2">
    <source>
        <dbReference type="ARBA" id="ARBA00022771"/>
    </source>
</evidence>
<name>A0ABR2WQ42_9FUNG</name>
<accession>A0ABR2WQ42</accession>
<evidence type="ECO:0000256" key="1">
    <source>
        <dbReference type="ARBA" id="ARBA00022723"/>
    </source>
</evidence>
<dbReference type="GO" id="GO:0061630">
    <property type="term" value="F:ubiquitin protein ligase activity"/>
    <property type="evidence" value="ECO:0007669"/>
    <property type="project" value="UniProtKB-EC"/>
</dbReference>
<evidence type="ECO:0000313" key="7">
    <source>
        <dbReference type="Proteomes" id="UP001479436"/>
    </source>
</evidence>
<dbReference type="Proteomes" id="UP001479436">
    <property type="component" value="Unassembled WGS sequence"/>
</dbReference>
<protein>
    <submittedName>
        <fullName evidence="6">E3 ubiquitin-protein ligase</fullName>
        <ecNumber evidence="6">2.3.2.27</ecNumber>
    </submittedName>
</protein>
<keyword evidence="1" id="KW-0479">Metal-binding</keyword>
<keyword evidence="6" id="KW-0012">Acyltransferase</keyword>
<dbReference type="InterPro" id="IPR001841">
    <property type="entry name" value="Znf_RING"/>
</dbReference>
<keyword evidence="2 4" id="KW-0863">Zinc-finger</keyword>
<feature type="domain" description="RING-type" evidence="5">
    <location>
        <begin position="185"/>
        <end position="243"/>
    </location>
</feature>
<gene>
    <name evidence="6" type="primary">PJA2_1</name>
    <name evidence="6" type="ORF">K7432_009644</name>
</gene>
<keyword evidence="3" id="KW-0862">Zinc</keyword>
<comment type="caution">
    <text evidence="6">The sequence shown here is derived from an EMBL/GenBank/DDBJ whole genome shotgun (WGS) entry which is preliminary data.</text>
</comment>
<dbReference type="PROSITE" id="PS50089">
    <property type="entry name" value="ZF_RING_2"/>
    <property type="match status" value="2"/>
</dbReference>
<dbReference type="PANTHER" id="PTHR45931">
    <property type="entry name" value="SI:CH211-59O9.10"/>
    <property type="match status" value="1"/>
</dbReference>
<organism evidence="6 7">
    <name type="scientific">Basidiobolus ranarum</name>
    <dbReference type="NCBI Taxonomy" id="34480"/>
    <lineage>
        <taxon>Eukaryota</taxon>
        <taxon>Fungi</taxon>
        <taxon>Fungi incertae sedis</taxon>
        <taxon>Zoopagomycota</taxon>
        <taxon>Entomophthoromycotina</taxon>
        <taxon>Basidiobolomycetes</taxon>
        <taxon>Basidiobolales</taxon>
        <taxon>Basidiobolaceae</taxon>
        <taxon>Basidiobolus</taxon>
    </lineage>
</organism>
<sequence length="258" mass="29785">MRYYSSVTHSLSFYPHTCFLMALTNETTIIIPVIFHSSTIRPTDLNNTHAVHPANNSQVLRQLLNRHSNLLLIPHNYERESQQRRVNQTRPASKQVMAELPKISTTSHYLTTQPSCSICQDDFLCDKNQIRSMPCHHIFHEHCLFPWLSKSNTCPMCRLEIEREREREPEPKARMRQCVNQPKECGQCHGSIDRDYNGELNSLGTIKLIGCKHIFHTCCLSKLAITEQESPTQHSYVRCPTCQMEHLIKSSLLVPCTD</sequence>
<dbReference type="SMART" id="SM00184">
    <property type="entry name" value="RING"/>
    <property type="match status" value="2"/>
</dbReference>
<dbReference type="InterPro" id="IPR051834">
    <property type="entry name" value="RING_finger_E3_ligase"/>
</dbReference>
<evidence type="ECO:0000313" key="6">
    <source>
        <dbReference type="EMBL" id="KAK9763556.1"/>
    </source>
</evidence>
<keyword evidence="7" id="KW-1185">Reference proteome</keyword>
<dbReference type="Pfam" id="PF13639">
    <property type="entry name" value="zf-RING_2"/>
    <property type="match status" value="1"/>
</dbReference>
<reference evidence="6 7" key="1">
    <citation type="submission" date="2023-04" db="EMBL/GenBank/DDBJ databases">
        <title>Genome of Basidiobolus ranarum AG-B5.</title>
        <authorList>
            <person name="Stajich J.E."/>
            <person name="Carter-House D."/>
            <person name="Gryganskyi A."/>
        </authorList>
    </citation>
    <scope>NUCLEOTIDE SEQUENCE [LARGE SCALE GENOMIC DNA]</scope>
    <source>
        <strain evidence="6 7">AG-B5</strain>
    </source>
</reference>
<evidence type="ECO:0000256" key="3">
    <source>
        <dbReference type="ARBA" id="ARBA00022833"/>
    </source>
</evidence>